<dbReference type="GO" id="GO:0008757">
    <property type="term" value="F:S-adenosylmethionine-dependent methyltransferase activity"/>
    <property type="evidence" value="ECO:0007669"/>
    <property type="project" value="InterPro"/>
</dbReference>
<keyword evidence="1" id="KW-0489">Methyltransferase</keyword>
<dbReference type="AlphaFoldDB" id="A0A1F7H133"/>
<dbReference type="InterPro" id="IPR029063">
    <property type="entry name" value="SAM-dependent_MTases_sf"/>
</dbReference>
<dbReference type="PANTHER" id="PTHR47816:SF4">
    <property type="entry name" value="RIBOSOMAL RNA SMALL SUBUNIT METHYLTRANSFERASE C"/>
    <property type="match status" value="1"/>
</dbReference>
<gene>
    <name evidence="4" type="ORF">A3C25_01150</name>
</gene>
<evidence type="ECO:0000256" key="2">
    <source>
        <dbReference type="ARBA" id="ARBA00022679"/>
    </source>
</evidence>
<dbReference type="CDD" id="cd02440">
    <property type="entry name" value="AdoMet_MTases"/>
    <property type="match status" value="1"/>
</dbReference>
<organism evidence="4 5">
    <name type="scientific">Candidatus Roizmanbacteria bacterium RIFCSPHIGHO2_02_FULL_38_11</name>
    <dbReference type="NCBI Taxonomy" id="1802039"/>
    <lineage>
        <taxon>Bacteria</taxon>
        <taxon>Candidatus Roizmaniibacteriota</taxon>
    </lineage>
</organism>
<evidence type="ECO:0000313" key="4">
    <source>
        <dbReference type="EMBL" id="OGK24979.1"/>
    </source>
</evidence>
<protein>
    <recommendedName>
        <fullName evidence="3">Methyltransferase small domain-containing protein</fullName>
    </recommendedName>
</protein>
<dbReference type="Proteomes" id="UP000177913">
    <property type="component" value="Unassembled WGS sequence"/>
</dbReference>
<dbReference type="PANTHER" id="PTHR47816">
    <property type="entry name" value="RIBOSOMAL RNA SMALL SUBUNIT METHYLTRANSFERASE C"/>
    <property type="match status" value="1"/>
</dbReference>
<dbReference type="GO" id="GO:0032259">
    <property type="term" value="P:methylation"/>
    <property type="evidence" value="ECO:0007669"/>
    <property type="project" value="UniProtKB-KW"/>
</dbReference>
<dbReference type="EMBL" id="MFZO01000020">
    <property type="protein sequence ID" value="OGK24979.1"/>
    <property type="molecule type" value="Genomic_DNA"/>
</dbReference>
<sequence>MIFTKQLRDFRFTFHSTWGLFSPKNIDEGTELLINNIVINPEDVSLDLGCGYGAIGFTIAKLSLKGSVHLIDKDFVGIKYANKNAKVNKINNCKIYLSNGFSHVPDIGFDNIVSNVPAKVGKEFYWIMINDAKKYLKKDGKLYFVFISGLKDFFKRNFKEIFGNYTFITSSKIYTVAMALKI</sequence>
<evidence type="ECO:0000259" key="3">
    <source>
        <dbReference type="Pfam" id="PF05175"/>
    </source>
</evidence>
<evidence type="ECO:0000313" key="5">
    <source>
        <dbReference type="Proteomes" id="UP000177913"/>
    </source>
</evidence>
<dbReference type="SUPFAM" id="SSF53335">
    <property type="entry name" value="S-adenosyl-L-methionine-dependent methyltransferases"/>
    <property type="match status" value="1"/>
</dbReference>
<feature type="domain" description="Methyltransferase small" evidence="3">
    <location>
        <begin position="12"/>
        <end position="176"/>
    </location>
</feature>
<reference evidence="4 5" key="1">
    <citation type="journal article" date="2016" name="Nat. Commun.">
        <title>Thousands of microbial genomes shed light on interconnected biogeochemical processes in an aquifer system.</title>
        <authorList>
            <person name="Anantharaman K."/>
            <person name="Brown C.T."/>
            <person name="Hug L.A."/>
            <person name="Sharon I."/>
            <person name="Castelle C.J."/>
            <person name="Probst A.J."/>
            <person name="Thomas B.C."/>
            <person name="Singh A."/>
            <person name="Wilkins M.J."/>
            <person name="Karaoz U."/>
            <person name="Brodie E.L."/>
            <person name="Williams K.H."/>
            <person name="Hubbard S.S."/>
            <person name="Banfield J.F."/>
        </authorList>
    </citation>
    <scope>NUCLEOTIDE SEQUENCE [LARGE SCALE GENOMIC DNA]</scope>
</reference>
<dbReference type="InterPro" id="IPR007848">
    <property type="entry name" value="Small_mtfrase_dom"/>
</dbReference>
<keyword evidence="2" id="KW-0808">Transferase</keyword>
<proteinExistence type="predicted"/>
<accession>A0A1F7H133</accession>
<dbReference type="Pfam" id="PF05175">
    <property type="entry name" value="MTS"/>
    <property type="match status" value="1"/>
</dbReference>
<dbReference type="InterPro" id="IPR046977">
    <property type="entry name" value="RsmC/RlmG"/>
</dbReference>
<dbReference type="Gene3D" id="3.40.50.150">
    <property type="entry name" value="Vaccinia Virus protein VP39"/>
    <property type="match status" value="1"/>
</dbReference>
<comment type="caution">
    <text evidence="4">The sequence shown here is derived from an EMBL/GenBank/DDBJ whole genome shotgun (WGS) entry which is preliminary data.</text>
</comment>
<name>A0A1F7H133_9BACT</name>
<evidence type="ECO:0000256" key="1">
    <source>
        <dbReference type="ARBA" id="ARBA00022603"/>
    </source>
</evidence>